<organism evidence="1 2">
    <name type="scientific">Thelohanellus kitauei</name>
    <name type="common">Myxosporean</name>
    <dbReference type="NCBI Taxonomy" id="669202"/>
    <lineage>
        <taxon>Eukaryota</taxon>
        <taxon>Metazoa</taxon>
        <taxon>Cnidaria</taxon>
        <taxon>Myxozoa</taxon>
        <taxon>Myxosporea</taxon>
        <taxon>Bivalvulida</taxon>
        <taxon>Platysporina</taxon>
        <taxon>Myxobolidae</taxon>
        <taxon>Thelohanellus</taxon>
    </lineage>
</organism>
<gene>
    <name evidence="1" type="ORF">RF11_11539</name>
</gene>
<sequence length="145" mass="16133">MFKPRSRIDFDFNTLPETCSFLNNRLSALEILESFYKGNSAVVGDLVVHGTLEDPVRARVKLRPHRVCGIILDAKLKHPSTIKNHEGDPSILKAGGLSGSAVVFVVYSNSKQWADNSESQHCVWLLNHLFPGDWPSSVLLKACPY</sequence>
<protein>
    <submittedName>
        <fullName evidence="1">Uncharacterized protein</fullName>
    </submittedName>
</protein>
<dbReference type="Proteomes" id="UP000031668">
    <property type="component" value="Unassembled WGS sequence"/>
</dbReference>
<name>A0A0C2NG72_THEKT</name>
<keyword evidence="2" id="KW-1185">Reference proteome</keyword>
<accession>A0A0C2NG72</accession>
<dbReference type="EMBL" id="JWZT01001034">
    <property type="protein sequence ID" value="KII73007.1"/>
    <property type="molecule type" value="Genomic_DNA"/>
</dbReference>
<dbReference type="AlphaFoldDB" id="A0A0C2NG72"/>
<reference evidence="1 2" key="1">
    <citation type="journal article" date="2014" name="Genome Biol. Evol.">
        <title>The genome of the myxosporean Thelohanellus kitauei shows adaptations to nutrient acquisition within its fish host.</title>
        <authorList>
            <person name="Yang Y."/>
            <person name="Xiong J."/>
            <person name="Zhou Z."/>
            <person name="Huo F."/>
            <person name="Miao W."/>
            <person name="Ran C."/>
            <person name="Liu Y."/>
            <person name="Zhang J."/>
            <person name="Feng J."/>
            <person name="Wang M."/>
            <person name="Wang M."/>
            <person name="Wang L."/>
            <person name="Yao B."/>
        </authorList>
    </citation>
    <scope>NUCLEOTIDE SEQUENCE [LARGE SCALE GENOMIC DNA]</scope>
    <source>
        <strain evidence="1">Wuqing</strain>
    </source>
</reference>
<comment type="caution">
    <text evidence="1">The sequence shown here is derived from an EMBL/GenBank/DDBJ whole genome shotgun (WGS) entry which is preliminary data.</text>
</comment>
<evidence type="ECO:0000313" key="1">
    <source>
        <dbReference type="EMBL" id="KII73007.1"/>
    </source>
</evidence>
<evidence type="ECO:0000313" key="2">
    <source>
        <dbReference type="Proteomes" id="UP000031668"/>
    </source>
</evidence>
<proteinExistence type="predicted"/>